<keyword evidence="3" id="KW-1185">Reference proteome</keyword>
<reference evidence="3" key="1">
    <citation type="submission" date="2016-10" db="EMBL/GenBank/DDBJ databases">
        <authorList>
            <person name="Varghese N."/>
            <person name="Submissions S."/>
        </authorList>
    </citation>
    <scope>NUCLEOTIDE SEQUENCE [LARGE SCALE GENOMIC DNA]</scope>
    <source>
        <strain evidence="3">CGMCC 1.10658</strain>
    </source>
</reference>
<proteinExistence type="predicted"/>
<dbReference type="RefSeq" id="WP_091511125.1">
    <property type="nucleotide sequence ID" value="NZ_FNFH01000002.1"/>
</dbReference>
<sequence>MKAEVLYALAADAILVTHVVFVAFVICGLLCIVAGKLRAWSWVRNPWFRLAHLIAIVIVVLQSWLGAICPLTIWEMALRERAGDTVYAGSFISHWLGRILYYRIPDWVFILCYTGFGALVVFCWFWVRPRPLAR</sequence>
<dbReference type="Proteomes" id="UP000199305">
    <property type="component" value="Unassembled WGS sequence"/>
</dbReference>
<dbReference type="EMBL" id="FNFH01000002">
    <property type="protein sequence ID" value="SDJ98693.1"/>
    <property type="molecule type" value="Genomic_DNA"/>
</dbReference>
<gene>
    <name evidence="2" type="ORF">SAMN05216212_1386</name>
</gene>
<name>A0A1G8Y7I8_9GAMM</name>
<feature type="transmembrane region" description="Helical" evidence="1">
    <location>
        <begin position="6"/>
        <end position="35"/>
    </location>
</feature>
<evidence type="ECO:0000313" key="2">
    <source>
        <dbReference type="EMBL" id="SDJ98693.1"/>
    </source>
</evidence>
<evidence type="ECO:0000313" key="3">
    <source>
        <dbReference type="Proteomes" id="UP000199305"/>
    </source>
</evidence>
<feature type="transmembrane region" description="Helical" evidence="1">
    <location>
        <begin position="107"/>
        <end position="127"/>
    </location>
</feature>
<accession>A0A1G8Y7I8</accession>
<protein>
    <recommendedName>
        <fullName evidence="4">DUF2784 domain-containing protein</fullName>
    </recommendedName>
</protein>
<dbReference type="Pfam" id="PF10861">
    <property type="entry name" value="DUF2784"/>
    <property type="match status" value="1"/>
</dbReference>
<keyword evidence="1" id="KW-0472">Membrane</keyword>
<dbReference type="OrthoDB" id="370375at2"/>
<dbReference type="STRING" id="658219.SAMN05216212_1386"/>
<evidence type="ECO:0008006" key="4">
    <source>
        <dbReference type="Google" id="ProtNLM"/>
    </source>
</evidence>
<dbReference type="AlphaFoldDB" id="A0A1G8Y7I8"/>
<keyword evidence="1" id="KW-0812">Transmembrane</keyword>
<evidence type="ECO:0000256" key="1">
    <source>
        <dbReference type="SAM" id="Phobius"/>
    </source>
</evidence>
<feature type="transmembrane region" description="Helical" evidence="1">
    <location>
        <begin position="47"/>
        <end position="73"/>
    </location>
</feature>
<dbReference type="InterPro" id="IPR021218">
    <property type="entry name" value="DUF2784"/>
</dbReference>
<keyword evidence="1" id="KW-1133">Transmembrane helix</keyword>
<organism evidence="2 3">
    <name type="scientific">Microbulbifer yueqingensis</name>
    <dbReference type="NCBI Taxonomy" id="658219"/>
    <lineage>
        <taxon>Bacteria</taxon>
        <taxon>Pseudomonadati</taxon>
        <taxon>Pseudomonadota</taxon>
        <taxon>Gammaproteobacteria</taxon>
        <taxon>Cellvibrionales</taxon>
        <taxon>Microbulbiferaceae</taxon>
        <taxon>Microbulbifer</taxon>
    </lineage>
</organism>